<name>A0ABP9TPH0_9MICC</name>
<accession>A0ABP9TPH0</accession>
<feature type="domain" description="SAF" evidence="2">
    <location>
        <begin position="58"/>
        <end position="120"/>
    </location>
</feature>
<dbReference type="SMART" id="SM00858">
    <property type="entry name" value="SAF"/>
    <property type="match status" value="1"/>
</dbReference>
<feature type="compositionally biased region" description="Polar residues" evidence="1">
    <location>
        <begin position="10"/>
        <end position="19"/>
    </location>
</feature>
<dbReference type="Proteomes" id="UP001501257">
    <property type="component" value="Unassembled WGS sequence"/>
</dbReference>
<evidence type="ECO:0000259" key="2">
    <source>
        <dbReference type="SMART" id="SM00858"/>
    </source>
</evidence>
<evidence type="ECO:0000313" key="3">
    <source>
        <dbReference type="EMBL" id="GAA5228644.1"/>
    </source>
</evidence>
<evidence type="ECO:0000256" key="1">
    <source>
        <dbReference type="SAM" id="MobiDB-lite"/>
    </source>
</evidence>
<evidence type="ECO:0000313" key="4">
    <source>
        <dbReference type="Proteomes" id="UP001501257"/>
    </source>
</evidence>
<protein>
    <recommendedName>
        <fullName evidence="2">SAF domain-containing protein</fullName>
    </recommendedName>
</protein>
<gene>
    <name evidence="3" type="ORF">GCM10025778_31830</name>
</gene>
<dbReference type="InterPro" id="IPR031571">
    <property type="entry name" value="RcpC_dom"/>
</dbReference>
<dbReference type="InterPro" id="IPR013974">
    <property type="entry name" value="SAF"/>
</dbReference>
<proteinExistence type="predicted"/>
<dbReference type="Pfam" id="PF08666">
    <property type="entry name" value="SAF"/>
    <property type="match status" value="1"/>
</dbReference>
<feature type="region of interest" description="Disordered" evidence="1">
    <location>
        <begin position="1"/>
        <end position="20"/>
    </location>
</feature>
<keyword evidence="4" id="KW-1185">Reference proteome</keyword>
<reference evidence="4" key="1">
    <citation type="journal article" date="2019" name="Int. J. Syst. Evol. Microbiol.">
        <title>The Global Catalogue of Microorganisms (GCM) 10K type strain sequencing project: providing services to taxonomists for standard genome sequencing and annotation.</title>
        <authorList>
            <consortium name="The Broad Institute Genomics Platform"/>
            <consortium name="The Broad Institute Genome Sequencing Center for Infectious Disease"/>
            <person name="Wu L."/>
            <person name="Ma J."/>
        </authorList>
    </citation>
    <scope>NUCLEOTIDE SEQUENCE [LARGE SCALE GENOMIC DNA]</scope>
    <source>
        <strain evidence="4">JCM 18952</strain>
    </source>
</reference>
<comment type="caution">
    <text evidence="3">The sequence shown here is derived from an EMBL/GenBank/DDBJ whole genome shotgun (WGS) entry which is preliminary data.</text>
</comment>
<organism evidence="3 4">
    <name type="scientific">Paeniglutamicibacter antarcticus</name>
    <dbReference type="NCBI Taxonomy" id="494023"/>
    <lineage>
        <taxon>Bacteria</taxon>
        <taxon>Bacillati</taxon>
        <taxon>Actinomycetota</taxon>
        <taxon>Actinomycetes</taxon>
        <taxon>Micrococcales</taxon>
        <taxon>Micrococcaceae</taxon>
        <taxon>Paeniglutamicibacter</taxon>
    </lineage>
</organism>
<dbReference type="CDD" id="cd11614">
    <property type="entry name" value="SAF_CpaB_FlgA_like"/>
    <property type="match status" value="1"/>
</dbReference>
<dbReference type="Pfam" id="PF16976">
    <property type="entry name" value="RcpC"/>
    <property type="match status" value="1"/>
</dbReference>
<dbReference type="RefSeq" id="WP_210100229.1">
    <property type="nucleotide sequence ID" value="NZ_BAABLK010000085.1"/>
</dbReference>
<dbReference type="EMBL" id="BAABLK010000085">
    <property type="protein sequence ID" value="GAA5228644.1"/>
    <property type="molecule type" value="Genomic_DNA"/>
</dbReference>
<sequence>MPLFRRGTTAHPSTASSLPRRTGQEMLAKYRRVIAAALLMLALALCLSVLAPDTEDRVDVLVAGRDLPVGTLLSAADLRNHSVARSLLPAGTYSGELPPEGSRLAIPVQAGTPVFPTMVIGPGLLAGLAPGSVAVPLRLDDEQTASLVRAGQLVDVVLTEGNGFETKLDSRVLARGVPILWTGAQVESADQAPWGASAASGQGGLIVVGAGAASAEQLSTAAQRGKVSVVLVNP</sequence>